<evidence type="ECO:0000313" key="2">
    <source>
        <dbReference type="EnsemblMetazoa" id="XP_038050653.1"/>
    </source>
</evidence>
<dbReference type="GeneID" id="119723847"/>
<dbReference type="RefSeq" id="XP_038050653.1">
    <property type="nucleotide sequence ID" value="XM_038194725.1"/>
</dbReference>
<reference evidence="2" key="1">
    <citation type="submission" date="2022-11" db="UniProtKB">
        <authorList>
            <consortium name="EnsemblMetazoa"/>
        </authorList>
    </citation>
    <scope>IDENTIFICATION</scope>
</reference>
<keyword evidence="3" id="KW-1185">Reference proteome</keyword>
<name>A0A913ZFT4_PATMI</name>
<proteinExistence type="predicted"/>
<evidence type="ECO:0000313" key="3">
    <source>
        <dbReference type="Proteomes" id="UP000887568"/>
    </source>
</evidence>
<feature type="chain" id="PRO_5037654839" evidence="1">
    <location>
        <begin position="18"/>
        <end position="163"/>
    </location>
</feature>
<evidence type="ECO:0000256" key="1">
    <source>
        <dbReference type="SAM" id="SignalP"/>
    </source>
</evidence>
<keyword evidence="1" id="KW-0732">Signal</keyword>
<sequence>MFGAAIVCLALIGGVSGNFEILDSGIENGQLGFYLVNMTCATSGAPCQACFLARYFGVNYQYVFEYRDDPYYRIHLTALGGEANWGFYFLQVDPSEPYRWCLDLLVPYDVTFGHDWRTTICFENSFGGFMVPPECPKPFVGATVDSHLGDEKVRGQQIIYCQP</sequence>
<dbReference type="Proteomes" id="UP000887568">
    <property type="component" value="Unplaced"/>
</dbReference>
<protein>
    <submittedName>
        <fullName evidence="2">Uncharacterized protein</fullName>
    </submittedName>
</protein>
<accession>A0A913ZFT4</accession>
<dbReference type="EnsemblMetazoa" id="XM_038194725.1">
    <property type="protein sequence ID" value="XP_038050653.1"/>
    <property type="gene ID" value="LOC119723847"/>
</dbReference>
<feature type="signal peptide" evidence="1">
    <location>
        <begin position="1"/>
        <end position="17"/>
    </location>
</feature>
<dbReference type="AlphaFoldDB" id="A0A913ZFT4"/>
<organism evidence="2 3">
    <name type="scientific">Patiria miniata</name>
    <name type="common">Bat star</name>
    <name type="synonym">Asterina miniata</name>
    <dbReference type="NCBI Taxonomy" id="46514"/>
    <lineage>
        <taxon>Eukaryota</taxon>
        <taxon>Metazoa</taxon>
        <taxon>Echinodermata</taxon>
        <taxon>Eleutherozoa</taxon>
        <taxon>Asterozoa</taxon>
        <taxon>Asteroidea</taxon>
        <taxon>Valvatacea</taxon>
        <taxon>Valvatida</taxon>
        <taxon>Asterinidae</taxon>
        <taxon>Patiria</taxon>
    </lineage>
</organism>